<reference evidence="8" key="1">
    <citation type="journal article" date="2022" name="Proc. Natl. Acad. Sci. U.S.A.">
        <title>Life cycle and functional genomics of the unicellular red alga Galdieria for elucidating algal and plant evolution and industrial use.</title>
        <authorList>
            <person name="Hirooka S."/>
            <person name="Itabashi T."/>
            <person name="Ichinose T.M."/>
            <person name="Onuma R."/>
            <person name="Fujiwara T."/>
            <person name="Yamashita S."/>
            <person name="Jong L.W."/>
            <person name="Tomita R."/>
            <person name="Iwane A.H."/>
            <person name="Miyagishima S.Y."/>
        </authorList>
    </citation>
    <scope>NUCLEOTIDE SEQUENCE</scope>
    <source>
        <strain evidence="8">NBRC 102759</strain>
    </source>
</reference>
<organism evidence="8 9">
    <name type="scientific">Galdieria partita</name>
    <dbReference type="NCBI Taxonomy" id="83374"/>
    <lineage>
        <taxon>Eukaryota</taxon>
        <taxon>Rhodophyta</taxon>
        <taxon>Bangiophyceae</taxon>
        <taxon>Galdieriales</taxon>
        <taxon>Galdieriaceae</taxon>
        <taxon>Galdieria</taxon>
    </lineage>
</organism>
<dbReference type="Pfam" id="PF16320">
    <property type="entry name" value="Ribosomal_L12_N"/>
    <property type="match status" value="1"/>
</dbReference>
<dbReference type="InterPro" id="IPR008932">
    <property type="entry name" value="Ribosomal_bL12_oligo"/>
</dbReference>
<feature type="region of interest" description="Disordered" evidence="5">
    <location>
        <begin position="27"/>
        <end position="47"/>
    </location>
</feature>
<dbReference type="PANTHER" id="PTHR45987">
    <property type="entry name" value="39S RIBOSOMAL PROTEIN L12"/>
    <property type="match status" value="1"/>
</dbReference>
<dbReference type="EMBL" id="BQMJ01000018">
    <property type="protein sequence ID" value="GJQ10771.1"/>
    <property type="molecule type" value="Genomic_DNA"/>
</dbReference>
<dbReference type="HAMAP" id="MF_00368">
    <property type="entry name" value="Ribosomal_bL12"/>
    <property type="match status" value="1"/>
</dbReference>
<evidence type="ECO:0000256" key="2">
    <source>
        <dbReference type="ARBA" id="ARBA00022980"/>
    </source>
</evidence>
<accession>A0A9C7PVT9</accession>
<dbReference type="OrthoDB" id="250175at2759"/>
<dbReference type="AlphaFoldDB" id="A0A9C7PVT9"/>
<dbReference type="SUPFAM" id="SSF54736">
    <property type="entry name" value="ClpS-like"/>
    <property type="match status" value="1"/>
</dbReference>
<protein>
    <recommendedName>
        <fullName evidence="4">50S ribosomal protein L12, chloroplastic</fullName>
    </recommendedName>
</protein>
<evidence type="ECO:0000259" key="7">
    <source>
        <dbReference type="Pfam" id="PF16320"/>
    </source>
</evidence>
<evidence type="ECO:0000313" key="8">
    <source>
        <dbReference type="EMBL" id="GJQ10771.1"/>
    </source>
</evidence>
<dbReference type="GO" id="GO:1990904">
    <property type="term" value="C:ribonucleoprotein complex"/>
    <property type="evidence" value="ECO:0007669"/>
    <property type="project" value="UniProtKB-KW"/>
</dbReference>
<evidence type="ECO:0000313" key="9">
    <source>
        <dbReference type="Proteomes" id="UP001061958"/>
    </source>
</evidence>
<dbReference type="Proteomes" id="UP001061958">
    <property type="component" value="Unassembled WGS sequence"/>
</dbReference>
<dbReference type="PANTHER" id="PTHR45987:SF4">
    <property type="entry name" value="LARGE RIBOSOMAL SUBUNIT PROTEIN BL12M"/>
    <property type="match status" value="1"/>
</dbReference>
<evidence type="ECO:0000259" key="6">
    <source>
        <dbReference type="Pfam" id="PF00542"/>
    </source>
</evidence>
<feature type="domain" description="Large ribosomal subunit protein bL12 oligomerization" evidence="7">
    <location>
        <begin position="56"/>
        <end position="104"/>
    </location>
</feature>
<sequence>MMTSCLQSSLLTKRMFTENFKLVRRFSSSVTQQTTTTSNPTKVTSDTDDTAVVHPKVQQLVDEIIQLNMIQVKQLTEQLKERLGVNDMPMMPTPMMSMPGAAPGVAAETKEEAPKKEEKTEFALKLEAFEAAKKIQIIKEVRALAGLGLKEAKELVEGVPKVIKTGVSKEEGEKMREKLKDLGATVVLE</sequence>
<dbReference type="InterPro" id="IPR013823">
    <property type="entry name" value="Ribosomal_bL12_C"/>
</dbReference>
<dbReference type="GO" id="GO:0005840">
    <property type="term" value="C:ribosome"/>
    <property type="evidence" value="ECO:0007669"/>
    <property type="project" value="UniProtKB-KW"/>
</dbReference>
<dbReference type="GO" id="GO:0003735">
    <property type="term" value="F:structural constituent of ribosome"/>
    <property type="evidence" value="ECO:0007669"/>
    <property type="project" value="InterPro"/>
</dbReference>
<dbReference type="GO" id="GO:0005737">
    <property type="term" value="C:cytoplasm"/>
    <property type="evidence" value="ECO:0007669"/>
    <property type="project" value="UniProtKB-ARBA"/>
</dbReference>
<keyword evidence="3" id="KW-0687">Ribonucleoprotein</keyword>
<evidence type="ECO:0000256" key="4">
    <source>
        <dbReference type="ARBA" id="ARBA00035505"/>
    </source>
</evidence>
<dbReference type="GO" id="GO:0003729">
    <property type="term" value="F:mRNA binding"/>
    <property type="evidence" value="ECO:0007669"/>
    <property type="project" value="TreeGrafter"/>
</dbReference>
<dbReference type="InterPro" id="IPR000206">
    <property type="entry name" value="Ribosomal_bL12"/>
</dbReference>
<feature type="domain" description="Large ribosomal subunit protein bL12 C-terminal" evidence="6">
    <location>
        <begin position="122"/>
        <end position="188"/>
    </location>
</feature>
<evidence type="ECO:0000256" key="1">
    <source>
        <dbReference type="ARBA" id="ARBA00007197"/>
    </source>
</evidence>
<dbReference type="SUPFAM" id="SSF48300">
    <property type="entry name" value="Ribosomal protein L7/12, oligomerisation (N-terminal) domain"/>
    <property type="match status" value="1"/>
</dbReference>
<keyword evidence="2" id="KW-0689">Ribosomal protein</keyword>
<comment type="caution">
    <text evidence="8">The sequence shown here is derived from an EMBL/GenBank/DDBJ whole genome shotgun (WGS) entry which is preliminary data.</text>
</comment>
<reference evidence="8" key="2">
    <citation type="submission" date="2022-01" db="EMBL/GenBank/DDBJ databases">
        <authorList>
            <person name="Hirooka S."/>
            <person name="Miyagishima S.Y."/>
        </authorList>
    </citation>
    <scope>NUCLEOTIDE SEQUENCE</scope>
    <source>
        <strain evidence="8">NBRC 102759</strain>
    </source>
</reference>
<dbReference type="InterPro" id="IPR036235">
    <property type="entry name" value="Ribosomal_bL12_oligo_N_sf"/>
</dbReference>
<keyword evidence="9" id="KW-1185">Reference proteome</keyword>
<dbReference type="Gene3D" id="1.20.5.710">
    <property type="entry name" value="Single helix bin"/>
    <property type="match status" value="1"/>
</dbReference>
<evidence type="ECO:0000256" key="3">
    <source>
        <dbReference type="ARBA" id="ARBA00023274"/>
    </source>
</evidence>
<dbReference type="Pfam" id="PF00542">
    <property type="entry name" value="Ribosomal_L12"/>
    <property type="match status" value="1"/>
</dbReference>
<evidence type="ECO:0000256" key="5">
    <source>
        <dbReference type="SAM" id="MobiDB-lite"/>
    </source>
</evidence>
<dbReference type="Gene3D" id="3.30.1390.10">
    <property type="match status" value="1"/>
</dbReference>
<dbReference type="NCBIfam" id="TIGR00855">
    <property type="entry name" value="L12"/>
    <property type="match status" value="1"/>
</dbReference>
<name>A0A9C7PVT9_9RHOD</name>
<dbReference type="InterPro" id="IPR014719">
    <property type="entry name" value="Ribosomal_bL12_C/ClpS-like"/>
</dbReference>
<comment type="similarity">
    <text evidence="1">Belongs to the bacterial ribosomal protein bL12 family.</text>
</comment>
<feature type="compositionally biased region" description="Low complexity" evidence="5">
    <location>
        <begin position="27"/>
        <end position="44"/>
    </location>
</feature>
<dbReference type="CDD" id="cd00387">
    <property type="entry name" value="Ribosomal_L7_L12"/>
    <property type="match status" value="1"/>
</dbReference>
<dbReference type="FunFam" id="3.30.1390.10:FF:000001">
    <property type="entry name" value="50S ribosomal protein L7/L12"/>
    <property type="match status" value="1"/>
</dbReference>
<dbReference type="GO" id="GO:0006412">
    <property type="term" value="P:translation"/>
    <property type="evidence" value="ECO:0007669"/>
    <property type="project" value="InterPro"/>
</dbReference>
<proteinExistence type="inferred from homology"/>
<gene>
    <name evidence="8" type="ORF">GpartN1_g2562.t1</name>
</gene>